<reference evidence="10 11" key="1">
    <citation type="submission" date="2016-03" db="EMBL/GenBank/DDBJ databases">
        <title>Complete genome sequence of Thermococcus profundus strain DT5432.</title>
        <authorList>
            <person name="Oger P.M."/>
        </authorList>
    </citation>
    <scope>NUCLEOTIDE SEQUENCE [LARGE SCALE GENOMIC DNA]</scope>
    <source>
        <strain evidence="10 11">DT 5432</strain>
    </source>
</reference>
<dbReference type="PROSITE" id="PS51257">
    <property type="entry name" value="PROKAR_LIPOPROTEIN"/>
    <property type="match status" value="1"/>
</dbReference>
<evidence type="ECO:0000256" key="7">
    <source>
        <dbReference type="ARBA" id="ARBA00023136"/>
    </source>
</evidence>
<evidence type="ECO:0000256" key="1">
    <source>
        <dbReference type="ARBA" id="ARBA00004202"/>
    </source>
</evidence>
<keyword evidence="11" id="KW-1185">Reference proteome</keyword>
<dbReference type="CDD" id="cd13540">
    <property type="entry name" value="PBP2_ModA_WtpA"/>
    <property type="match status" value="1"/>
</dbReference>
<proteinExistence type="inferred from homology"/>
<dbReference type="Gene3D" id="3.40.190.10">
    <property type="entry name" value="Periplasmic binding protein-like II"/>
    <property type="match status" value="2"/>
</dbReference>
<dbReference type="GO" id="GO:0005886">
    <property type="term" value="C:plasma membrane"/>
    <property type="evidence" value="ECO:0007669"/>
    <property type="project" value="UniProtKB-SubCell"/>
</dbReference>
<dbReference type="NCBIfam" id="TIGR03730">
    <property type="entry name" value="tungstate_WtpA"/>
    <property type="match status" value="1"/>
</dbReference>
<evidence type="ECO:0000256" key="3">
    <source>
        <dbReference type="ARBA" id="ARBA00022448"/>
    </source>
</evidence>
<keyword evidence="9" id="KW-0812">Transmembrane</keyword>
<dbReference type="PANTHER" id="PTHR30632:SF16">
    <property type="entry name" value="MOLYBDATE_TUNGSTATE-BINDING PROTEIN WTPA"/>
    <property type="match status" value="1"/>
</dbReference>
<feature type="transmembrane region" description="Helical" evidence="9">
    <location>
        <begin position="12"/>
        <end position="33"/>
    </location>
</feature>
<comment type="subcellular location">
    <subcellularLocation>
        <location evidence="1">Cell membrane</location>
        <topology evidence="1">Peripheral membrane protein</topology>
    </subcellularLocation>
</comment>
<keyword evidence="7 9" id="KW-0472">Membrane</keyword>
<sequence length="360" mass="40291">MFKSLFLFSNSVVLVGWRGIILTMVLAFSLIAAGCINSNGSDSTDKEITLVVFHAGSLSVPFQQLEKEFSAYAEKNLGVKVKFQDEPSGSINAVRKVTDLGRDADVVGVADYTLIPQMLIPNYTDFYVLFATNEIVIAFTDRSKYADEMKTHPERWYEILARDGVTFGFSDPNQDPCGYRSVMVMKLADLYYGKPIFETLVEKNTNIYANGMHIYAPKEIELKTHKVVIRPKETDLIGLVESGSLDYFFIYKSVAEQHNLSYITLPDGINLKDFNKAAYYGQVEITLGSTGKTVKAKPIVYSVTVLKNAPHRDLAIEFLKFLLGERGREVFKENHQSFLDPPIAFGNVPAEIKDLVKSGD</sequence>
<organism evidence="10 11">
    <name type="scientific">Thermococcus profundus</name>
    <dbReference type="NCBI Taxonomy" id="49899"/>
    <lineage>
        <taxon>Archaea</taxon>
        <taxon>Methanobacteriati</taxon>
        <taxon>Methanobacteriota</taxon>
        <taxon>Thermococci</taxon>
        <taxon>Thermococcales</taxon>
        <taxon>Thermococcaceae</taxon>
        <taxon>Thermococcus</taxon>
    </lineage>
</organism>
<evidence type="ECO:0000256" key="6">
    <source>
        <dbReference type="ARBA" id="ARBA00022729"/>
    </source>
</evidence>
<keyword evidence="6" id="KW-0732">Signal</keyword>
<evidence type="ECO:0000313" key="11">
    <source>
        <dbReference type="Proteomes" id="UP000250179"/>
    </source>
</evidence>
<dbReference type="GO" id="GO:0030973">
    <property type="term" value="F:molybdate ion binding"/>
    <property type="evidence" value="ECO:0007669"/>
    <property type="project" value="TreeGrafter"/>
</dbReference>
<dbReference type="Pfam" id="PF13531">
    <property type="entry name" value="SBP_bac_11"/>
    <property type="match status" value="1"/>
</dbReference>
<keyword evidence="9" id="KW-1133">Transmembrane helix</keyword>
<dbReference type="Proteomes" id="UP000250179">
    <property type="component" value="Chromosome"/>
</dbReference>
<gene>
    <name evidence="10" type="ORF">A3L09_06625</name>
</gene>
<name>A0A2Z2MBS3_THEPR</name>
<dbReference type="KEGG" id="tprf:A3L09_06625"/>
<dbReference type="InterPro" id="IPR022498">
    <property type="entry name" value="ABC_trnspt_W-bd_WtpA"/>
</dbReference>
<dbReference type="GO" id="GO:0015689">
    <property type="term" value="P:molybdate ion transport"/>
    <property type="evidence" value="ECO:0007669"/>
    <property type="project" value="TreeGrafter"/>
</dbReference>
<evidence type="ECO:0000256" key="5">
    <source>
        <dbReference type="ARBA" id="ARBA00022505"/>
    </source>
</evidence>
<dbReference type="PANTHER" id="PTHR30632">
    <property type="entry name" value="MOLYBDATE-BINDING PERIPLASMIC PROTEIN"/>
    <property type="match status" value="1"/>
</dbReference>
<dbReference type="GO" id="GO:1901359">
    <property type="term" value="F:tungstate binding"/>
    <property type="evidence" value="ECO:0007669"/>
    <property type="project" value="InterPro"/>
</dbReference>
<keyword evidence="3" id="KW-0813">Transport</keyword>
<dbReference type="SUPFAM" id="SSF53850">
    <property type="entry name" value="Periplasmic binding protein-like II"/>
    <property type="match status" value="1"/>
</dbReference>
<keyword evidence="4" id="KW-1003">Cell membrane</keyword>
<dbReference type="AlphaFoldDB" id="A0A2Z2MBS3"/>
<dbReference type="OrthoDB" id="7820at2157"/>
<accession>A0A2Z2MBS3</accession>
<evidence type="ECO:0000256" key="8">
    <source>
        <dbReference type="ARBA" id="ARBA00074198"/>
    </source>
</evidence>
<evidence type="ECO:0000313" key="10">
    <source>
        <dbReference type="EMBL" id="ASJ02953.1"/>
    </source>
</evidence>
<evidence type="ECO:0000256" key="2">
    <source>
        <dbReference type="ARBA" id="ARBA00009438"/>
    </source>
</evidence>
<dbReference type="EMBL" id="CP014862">
    <property type="protein sequence ID" value="ASJ02953.1"/>
    <property type="molecule type" value="Genomic_DNA"/>
</dbReference>
<evidence type="ECO:0000256" key="4">
    <source>
        <dbReference type="ARBA" id="ARBA00022475"/>
    </source>
</evidence>
<keyword evidence="5" id="KW-0500">Molybdenum</keyword>
<protein>
    <recommendedName>
        <fullName evidence="8">Molybdate/tungstate-binding protein WtpA</fullName>
    </recommendedName>
</protein>
<evidence type="ECO:0000256" key="9">
    <source>
        <dbReference type="SAM" id="Phobius"/>
    </source>
</evidence>
<comment type="similarity">
    <text evidence="2">Belongs to the bacterial solute-binding protein 1 family. WtpA subfamily.</text>
</comment>
<dbReference type="NCBIfam" id="NF003196">
    <property type="entry name" value="PRK04168.1"/>
    <property type="match status" value="1"/>
</dbReference>
<dbReference type="FunFam" id="3.40.190.10:FF:000440">
    <property type="entry name" value="Uncharacterized solute-binding protein MA_0280"/>
    <property type="match status" value="1"/>
</dbReference>
<dbReference type="InterPro" id="IPR050682">
    <property type="entry name" value="ModA/WtpA"/>
</dbReference>